<dbReference type="EMBL" id="JBHFQA010000014">
    <property type="protein sequence ID" value="KAL2088097.1"/>
    <property type="molecule type" value="Genomic_DNA"/>
</dbReference>
<dbReference type="PANTHER" id="PTHR24232">
    <property type="entry name" value="G-PROTEIN COUPLED RECEPTOR"/>
    <property type="match status" value="1"/>
</dbReference>
<keyword evidence="5" id="KW-0297">G-protein coupled receptor</keyword>
<feature type="transmembrane region" description="Helical" evidence="10">
    <location>
        <begin position="191"/>
        <end position="216"/>
    </location>
</feature>
<evidence type="ECO:0000256" key="2">
    <source>
        <dbReference type="ARBA" id="ARBA00022475"/>
    </source>
</evidence>
<evidence type="ECO:0000256" key="8">
    <source>
        <dbReference type="ARBA" id="ARBA00023180"/>
    </source>
</evidence>
<dbReference type="SUPFAM" id="SSF81321">
    <property type="entry name" value="Family A G protein-coupled receptor-like"/>
    <property type="match status" value="1"/>
</dbReference>
<dbReference type="GO" id="GO:0005886">
    <property type="term" value="C:plasma membrane"/>
    <property type="evidence" value="ECO:0007669"/>
    <property type="project" value="UniProtKB-SubCell"/>
</dbReference>
<proteinExistence type="predicted"/>
<keyword evidence="6 10" id="KW-0472">Membrane</keyword>
<sequence length="342" mass="38510">MNASNRTLDPNTLDDLDSPLTTIALPVIYLLVFVISTPCNLACFVLLCTRTKRKTSTIIFAINLSLADLLYSMSLPLQVSYHFSGNNWHFGVVACGITTVTFHSCMQCSVLITCAIAVERYLGVVHPLRAKHWCTPWRALLVCALIWGLVLAVQTPFMRHDLTLEVRQLQLTTCFDIIPRGTFGSSPRMTYVYFAAVCLLFYAVPLGVLVACYVCVTRELRRSPQTDGEDCSRRYALIMCATAAACFVLCYLPNVLLQALHMASRLRQRSLYPYYKLTHGINSLNCCVDPFVYYLASREFRNTFRKALRPLHCCRQCDTDELSTPSEVASFVKPTAYTNSKL</sequence>
<dbReference type="PRINTS" id="PR00237">
    <property type="entry name" value="GPCRRHODOPSN"/>
</dbReference>
<evidence type="ECO:0000256" key="5">
    <source>
        <dbReference type="ARBA" id="ARBA00023040"/>
    </source>
</evidence>
<feature type="domain" description="G-protein coupled receptors family 1 profile" evidence="11">
    <location>
        <begin position="39"/>
        <end position="293"/>
    </location>
</feature>
<name>A0ABD1JLS6_9TELE</name>
<dbReference type="PRINTS" id="PR01157">
    <property type="entry name" value="P2YPURNOCPTR"/>
</dbReference>
<evidence type="ECO:0000256" key="6">
    <source>
        <dbReference type="ARBA" id="ARBA00023136"/>
    </source>
</evidence>
<dbReference type="InterPro" id="IPR000276">
    <property type="entry name" value="GPCR_Rhodpsn"/>
</dbReference>
<feature type="transmembrane region" description="Helical" evidence="10">
    <location>
        <begin position="20"/>
        <end position="46"/>
    </location>
</feature>
<dbReference type="Proteomes" id="UP001591681">
    <property type="component" value="Unassembled WGS sequence"/>
</dbReference>
<evidence type="ECO:0000313" key="12">
    <source>
        <dbReference type="EMBL" id="KAL2088097.1"/>
    </source>
</evidence>
<evidence type="ECO:0000313" key="13">
    <source>
        <dbReference type="Proteomes" id="UP001591681"/>
    </source>
</evidence>
<keyword evidence="13" id="KW-1185">Reference proteome</keyword>
<organism evidence="12 13">
    <name type="scientific">Coilia grayii</name>
    <name type="common">Gray's grenadier anchovy</name>
    <dbReference type="NCBI Taxonomy" id="363190"/>
    <lineage>
        <taxon>Eukaryota</taxon>
        <taxon>Metazoa</taxon>
        <taxon>Chordata</taxon>
        <taxon>Craniata</taxon>
        <taxon>Vertebrata</taxon>
        <taxon>Euteleostomi</taxon>
        <taxon>Actinopterygii</taxon>
        <taxon>Neopterygii</taxon>
        <taxon>Teleostei</taxon>
        <taxon>Clupei</taxon>
        <taxon>Clupeiformes</taxon>
        <taxon>Clupeoidei</taxon>
        <taxon>Engraulidae</taxon>
        <taxon>Coilinae</taxon>
        <taxon>Coilia</taxon>
    </lineage>
</organism>
<evidence type="ECO:0000256" key="10">
    <source>
        <dbReference type="SAM" id="Phobius"/>
    </source>
</evidence>
<evidence type="ECO:0000256" key="7">
    <source>
        <dbReference type="ARBA" id="ARBA00023170"/>
    </source>
</evidence>
<keyword evidence="3 10" id="KW-0812">Transmembrane</keyword>
<protein>
    <recommendedName>
        <fullName evidence="11">G-protein coupled receptors family 1 profile domain-containing protein</fullName>
    </recommendedName>
</protein>
<feature type="transmembrane region" description="Helical" evidence="10">
    <location>
        <begin position="236"/>
        <end position="257"/>
    </location>
</feature>
<comment type="caution">
    <text evidence="12">The sequence shown here is derived from an EMBL/GenBank/DDBJ whole genome shotgun (WGS) entry which is preliminary data.</text>
</comment>
<feature type="transmembrane region" description="Helical" evidence="10">
    <location>
        <begin position="89"/>
        <end position="118"/>
    </location>
</feature>
<feature type="transmembrane region" description="Helical" evidence="10">
    <location>
        <begin position="58"/>
        <end position="77"/>
    </location>
</feature>
<keyword evidence="4 10" id="KW-1133">Transmembrane helix</keyword>
<keyword evidence="9" id="KW-0807">Transducer</keyword>
<dbReference type="Pfam" id="PF00001">
    <property type="entry name" value="7tm_1"/>
    <property type="match status" value="1"/>
</dbReference>
<evidence type="ECO:0000256" key="3">
    <source>
        <dbReference type="ARBA" id="ARBA00022692"/>
    </source>
</evidence>
<accession>A0ABD1JLS6</accession>
<evidence type="ECO:0000256" key="1">
    <source>
        <dbReference type="ARBA" id="ARBA00004651"/>
    </source>
</evidence>
<keyword evidence="7" id="KW-0675">Receptor</keyword>
<dbReference type="FunFam" id="1.20.1070.10:FF:000040">
    <property type="entry name" value="Coagulation factor 2 (thrombin) receptor"/>
    <property type="match status" value="1"/>
</dbReference>
<dbReference type="InterPro" id="IPR017452">
    <property type="entry name" value="GPCR_Rhodpsn_7TM"/>
</dbReference>
<evidence type="ECO:0000256" key="9">
    <source>
        <dbReference type="ARBA" id="ARBA00023224"/>
    </source>
</evidence>
<reference evidence="12 13" key="1">
    <citation type="submission" date="2024-09" db="EMBL/GenBank/DDBJ databases">
        <title>A chromosome-level genome assembly of Gray's grenadier anchovy, Coilia grayii.</title>
        <authorList>
            <person name="Fu Z."/>
        </authorList>
    </citation>
    <scope>NUCLEOTIDE SEQUENCE [LARGE SCALE GENOMIC DNA]</scope>
    <source>
        <strain evidence="12">G4</strain>
        <tissue evidence="12">Muscle</tissue>
    </source>
</reference>
<dbReference type="Gene3D" id="1.20.1070.10">
    <property type="entry name" value="Rhodopsin 7-helix transmembrane proteins"/>
    <property type="match status" value="1"/>
</dbReference>
<gene>
    <name evidence="12" type="ORF">ACEWY4_016925</name>
</gene>
<keyword evidence="8" id="KW-0325">Glycoprotein</keyword>
<evidence type="ECO:0000259" key="11">
    <source>
        <dbReference type="PROSITE" id="PS50262"/>
    </source>
</evidence>
<dbReference type="PROSITE" id="PS50262">
    <property type="entry name" value="G_PROTEIN_RECEP_F1_2"/>
    <property type="match status" value="1"/>
</dbReference>
<dbReference type="AlphaFoldDB" id="A0ABD1JLS6"/>
<keyword evidence="2" id="KW-1003">Cell membrane</keyword>
<dbReference type="GO" id="GO:0004930">
    <property type="term" value="F:G protein-coupled receptor activity"/>
    <property type="evidence" value="ECO:0007669"/>
    <property type="project" value="UniProtKB-KW"/>
</dbReference>
<feature type="transmembrane region" description="Helical" evidence="10">
    <location>
        <begin position="139"/>
        <end position="157"/>
    </location>
</feature>
<evidence type="ECO:0000256" key="4">
    <source>
        <dbReference type="ARBA" id="ARBA00022989"/>
    </source>
</evidence>
<dbReference type="PANTHER" id="PTHR24232:SF82">
    <property type="entry name" value="P2Y PURINOCEPTOR 8-LIKE"/>
    <property type="match status" value="1"/>
</dbReference>
<comment type="subcellular location">
    <subcellularLocation>
        <location evidence="1">Cell membrane</location>
        <topology evidence="1">Multi-pass membrane protein</topology>
    </subcellularLocation>
</comment>